<evidence type="ECO:0000313" key="5">
    <source>
        <dbReference type="Proteomes" id="UP001576774"/>
    </source>
</evidence>
<keyword evidence="5" id="KW-1185">Reference proteome</keyword>
<protein>
    <submittedName>
        <fullName evidence="4">Uncharacterized protein</fullName>
    </submittedName>
</protein>
<dbReference type="InterPro" id="IPR056393">
    <property type="entry name" value="AprA-like_MT2"/>
</dbReference>
<dbReference type="EMBL" id="JBHFNQ010000040">
    <property type="protein sequence ID" value="MFB2876109.1"/>
    <property type="molecule type" value="Genomic_DNA"/>
</dbReference>
<evidence type="ECO:0000313" key="4">
    <source>
        <dbReference type="EMBL" id="MFB2876109.1"/>
    </source>
</evidence>
<dbReference type="InterPro" id="IPR029063">
    <property type="entry name" value="SAM-dependent_MTases_sf"/>
</dbReference>
<comment type="caution">
    <text evidence="4">The sequence shown here is derived from an EMBL/GenBank/DDBJ whole genome shotgun (WGS) entry which is preliminary data.</text>
</comment>
<dbReference type="InterPro" id="IPR056394">
    <property type="entry name" value="AprA-like_N"/>
</dbReference>
<feature type="domain" description="AprA winged helix" evidence="3">
    <location>
        <begin position="173"/>
        <end position="269"/>
    </location>
</feature>
<evidence type="ECO:0000259" key="3">
    <source>
        <dbReference type="Pfam" id="PF23589"/>
    </source>
</evidence>
<dbReference type="Pfam" id="PF23589">
    <property type="entry name" value="WHD_AprA"/>
    <property type="match status" value="1"/>
</dbReference>
<feature type="domain" description="AprA-like N-terminal" evidence="2">
    <location>
        <begin position="18"/>
        <end position="81"/>
    </location>
</feature>
<proteinExistence type="predicted"/>
<evidence type="ECO:0000259" key="2">
    <source>
        <dbReference type="Pfam" id="PF23526"/>
    </source>
</evidence>
<dbReference type="Pfam" id="PF23525">
    <property type="entry name" value="Methyltransf_36"/>
    <property type="match status" value="1"/>
</dbReference>
<accession>A0ABV4X014</accession>
<sequence>MMIDNLIDLDKQQKKLIRQQMFLHLDGLGLGTTLSALNERNVLQKFHLGSPLSLEELSQEVDANPGYLNVALHLLACQGWMICQTKEAQVTYSLTEEGKLATELSYIYGKPMRWLQMATEIESCVFGEASYRASLLINEFEKLVNDARCNWELPNPKTIGSESLYSLVFHHLNGMLIAPCIVALSMAGAFDQFNQYDNRVHLGTLPGNQQWIQSVLQLLEMQEWLQRSKCEEVQLTLKGAYAVSRAHVYGVAVSYLPTFVSLHKLLYGDWHKLRQRSSSGQETHINRYINLWGSRKAHQTYFRKLRDIVIEIFNQPNPPLGIADMGCGDGALIEYLYQAIKNSTERGKTLNDQPLWVVCADYNEIARQAAHARLTAAEIPHIVLFGDINDPDGFAKKLWNDWGINLLDLLNVRSFIDHNRPYIPPKCKSSINKVSTTGAFVYEGQLLNEQQLYFNLKEHFCRWFPYIGHFGLLVLELHTLNPTTVSSRIGDTLDISTSATHGYSDQYPIELNKFILAAAEAGLKSDLYYQCIYPSSEVPSVSINLFKPSL</sequence>
<dbReference type="RefSeq" id="WP_413269249.1">
    <property type="nucleotide sequence ID" value="NZ_JBHFNQ010000040.1"/>
</dbReference>
<dbReference type="InterPro" id="IPR056395">
    <property type="entry name" value="WH_AprA"/>
</dbReference>
<reference evidence="4 5" key="1">
    <citation type="submission" date="2024-09" db="EMBL/GenBank/DDBJ databases">
        <title>Floridaenema gen nov. (Aerosakkonemataceae, Aerosakkonematales ord. nov., Cyanobacteria) from benthic tropical and subtropical fresh waters, with the description of four new species.</title>
        <authorList>
            <person name="Moretto J.A."/>
            <person name="Berthold D.E."/>
            <person name="Lefler F.W."/>
            <person name="Huang I.-S."/>
            <person name="Laughinghouse H. IV."/>
        </authorList>
    </citation>
    <scope>NUCLEOTIDE SEQUENCE [LARGE SCALE GENOMIC DNA]</scope>
    <source>
        <strain evidence="4 5">BLCC-F46</strain>
    </source>
</reference>
<name>A0ABV4X014_9CYAN</name>
<organism evidence="4 5">
    <name type="scientific">Floridaenema aerugineum BLCC-F46</name>
    <dbReference type="NCBI Taxonomy" id="3153654"/>
    <lineage>
        <taxon>Bacteria</taxon>
        <taxon>Bacillati</taxon>
        <taxon>Cyanobacteriota</taxon>
        <taxon>Cyanophyceae</taxon>
        <taxon>Oscillatoriophycideae</taxon>
        <taxon>Aerosakkonematales</taxon>
        <taxon>Aerosakkonemataceae</taxon>
        <taxon>Floridanema</taxon>
        <taxon>Floridanema aerugineum</taxon>
    </lineage>
</organism>
<evidence type="ECO:0000259" key="1">
    <source>
        <dbReference type="Pfam" id="PF23525"/>
    </source>
</evidence>
<dbReference type="InterPro" id="IPR036390">
    <property type="entry name" value="WH_DNA-bd_sf"/>
</dbReference>
<gene>
    <name evidence="4" type="ORF">ACE1CC_04375</name>
</gene>
<dbReference type="SUPFAM" id="SSF53335">
    <property type="entry name" value="S-adenosyl-L-methionine-dependent methyltransferases"/>
    <property type="match status" value="1"/>
</dbReference>
<dbReference type="Pfam" id="PF23526">
    <property type="entry name" value="AprA_N"/>
    <property type="match status" value="1"/>
</dbReference>
<feature type="domain" description="AprA-like MT2-like" evidence="1">
    <location>
        <begin position="282"/>
        <end position="544"/>
    </location>
</feature>
<dbReference type="Proteomes" id="UP001576774">
    <property type="component" value="Unassembled WGS sequence"/>
</dbReference>
<dbReference type="SUPFAM" id="SSF46785">
    <property type="entry name" value="Winged helix' DNA-binding domain"/>
    <property type="match status" value="1"/>
</dbReference>